<keyword evidence="1" id="KW-1185">Reference proteome</keyword>
<dbReference type="PANTHER" id="PTHR16566">
    <property type="entry name" value="APOLIPOPROTEIN C-II"/>
    <property type="match status" value="1"/>
</dbReference>
<evidence type="ECO:0000313" key="1">
    <source>
        <dbReference type="Proteomes" id="UP001732720"/>
    </source>
</evidence>
<sequence>MDRRWSQLSPQWPSFPSIPGVPNSSIACNVAYLSQEWIFRVGIPCCVTCWWMTLSFLPCLPLPHPQQFCWPGLWPRREGVVAVEEVGHHSYKDCLSAAAGKDTRLLESQSGANTMGPRFLLALCFVLLVLACEAQQDEPASQTLLAQVQESLSSYWDTAKAAAQGLYEKTYLTSMDEKLRDMYSKGSAAMTTYAGIVTDQILTLLKGD</sequence>
<dbReference type="PANTHER" id="PTHR16566:SF0">
    <property type="entry name" value="APOLIPOPROTEIN C-II"/>
    <property type="match status" value="1"/>
</dbReference>
<dbReference type="Proteomes" id="UP001732720">
    <property type="component" value="Chromosome 16"/>
</dbReference>
<dbReference type="GO" id="GO:0016004">
    <property type="term" value="F:phospholipase activator activity"/>
    <property type="evidence" value="ECO:0007669"/>
    <property type="project" value="TreeGrafter"/>
</dbReference>
<dbReference type="KEGG" id="ccan:109692359"/>
<dbReference type="GO" id="GO:0016042">
    <property type="term" value="P:lipid catabolic process"/>
    <property type="evidence" value="ECO:0007669"/>
    <property type="project" value="UniProtKB-UniRule"/>
</dbReference>
<organism evidence="2">
    <name type="scientific">Castor canadensis</name>
    <name type="common">American beaver</name>
    <dbReference type="NCBI Taxonomy" id="51338"/>
    <lineage>
        <taxon>Eukaryota</taxon>
        <taxon>Metazoa</taxon>
        <taxon>Chordata</taxon>
        <taxon>Craniata</taxon>
        <taxon>Vertebrata</taxon>
        <taxon>Euteleostomi</taxon>
        <taxon>Mammalia</taxon>
        <taxon>Eutheria</taxon>
        <taxon>Euarchontoglires</taxon>
        <taxon>Glires</taxon>
        <taxon>Rodentia</taxon>
        <taxon>Castorimorpha</taxon>
        <taxon>Castoridae</taxon>
        <taxon>Castor</taxon>
    </lineage>
</organism>
<dbReference type="FunFam" id="1.10.1440.10:FF:000001">
    <property type="entry name" value="Apolipoprotein C-II"/>
    <property type="match status" value="1"/>
</dbReference>
<name>A0A8B7V9X9_CASCN</name>
<dbReference type="GO" id="GO:0034364">
    <property type="term" value="C:high-density lipoprotein particle"/>
    <property type="evidence" value="ECO:0007669"/>
    <property type="project" value="UniProtKB-KW"/>
</dbReference>
<dbReference type="OrthoDB" id="9881800at2759"/>
<proteinExistence type="predicted"/>
<protein>
    <submittedName>
        <fullName evidence="2">Uncharacterized protein isoform X1</fullName>
    </submittedName>
</protein>
<dbReference type="GO" id="GO:0043274">
    <property type="term" value="F:phospholipase binding"/>
    <property type="evidence" value="ECO:0007669"/>
    <property type="project" value="TreeGrafter"/>
</dbReference>
<dbReference type="GO" id="GO:0034362">
    <property type="term" value="C:low-density lipoprotein particle"/>
    <property type="evidence" value="ECO:0007669"/>
    <property type="project" value="UniProtKB-UniRule"/>
</dbReference>
<dbReference type="GO" id="GO:0060697">
    <property type="term" value="P:positive regulation of phospholipid catabolic process"/>
    <property type="evidence" value="ECO:0007669"/>
    <property type="project" value="TreeGrafter"/>
</dbReference>
<dbReference type="Pfam" id="PF05355">
    <property type="entry name" value="Apo-CII"/>
    <property type="match status" value="1"/>
</dbReference>
<dbReference type="GO" id="GO:0042627">
    <property type="term" value="C:chylomicron"/>
    <property type="evidence" value="ECO:0007669"/>
    <property type="project" value="UniProtKB-UniRule"/>
</dbReference>
<dbReference type="GO" id="GO:0034361">
    <property type="term" value="C:very-low-density lipoprotein particle"/>
    <property type="evidence" value="ECO:0007669"/>
    <property type="project" value="UniProtKB-UniRule"/>
</dbReference>
<dbReference type="RefSeq" id="XP_020028503.2">
    <property type="nucleotide sequence ID" value="XM_020172914.2"/>
</dbReference>
<gene>
    <name evidence="2" type="primary">LOC109692359</name>
</gene>
<dbReference type="PROSITE" id="PS51257">
    <property type="entry name" value="PROKAR_LIPOPROTEIN"/>
    <property type="match status" value="1"/>
</dbReference>
<dbReference type="InterPro" id="IPR023121">
    <property type="entry name" value="ApoC-II_dom_sf"/>
</dbReference>
<dbReference type="Gene3D" id="1.10.1440.10">
    <property type="entry name" value="Apolipoprotein C-II"/>
    <property type="match status" value="1"/>
</dbReference>
<accession>A0A8B7V9X9</accession>
<reference evidence="2" key="1">
    <citation type="submission" date="2025-08" db="UniProtKB">
        <authorList>
            <consortium name="RefSeq"/>
        </authorList>
    </citation>
    <scope>IDENTIFICATION</scope>
</reference>
<dbReference type="GO" id="GO:0006869">
    <property type="term" value="P:lipid transport"/>
    <property type="evidence" value="ECO:0007669"/>
    <property type="project" value="UniProtKB-UniRule"/>
</dbReference>
<evidence type="ECO:0000313" key="2">
    <source>
        <dbReference type="RefSeq" id="XP_020028503.2"/>
    </source>
</evidence>
<dbReference type="InterPro" id="IPR008019">
    <property type="entry name" value="Apo-CII"/>
</dbReference>